<dbReference type="AlphaFoldDB" id="A0A0R0D383"/>
<protein>
    <recommendedName>
        <fullName evidence="4">Transmembrane protein</fullName>
    </recommendedName>
</protein>
<keyword evidence="1" id="KW-0812">Transmembrane</keyword>
<sequence length="101" mass="10663">MFLLPMPSGLAGSPDLLASRAAQAADTLVNALHAGLQTLLMPLLWLPLLSVLVLTTLVLLRSLRARGRLAVLATAVACVVLLPQANAQGWLQDMTRLALSL</sequence>
<evidence type="ECO:0000313" key="2">
    <source>
        <dbReference type="EMBL" id="KRG76572.1"/>
    </source>
</evidence>
<evidence type="ECO:0000256" key="1">
    <source>
        <dbReference type="SAM" id="Phobius"/>
    </source>
</evidence>
<keyword evidence="1" id="KW-0472">Membrane</keyword>
<evidence type="ECO:0008006" key="4">
    <source>
        <dbReference type="Google" id="ProtNLM"/>
    </source>
</evidence>
<dbReference type="EMBL" id="LDJM01000022">
    <property type="protein sequence ID" value="KRG76572.1"/>
    <property type="molecule type" value="Genomic_DNA"/>
</dbReference>
<dbReference type="RefSeq" id="WP_057638097.1">
    <property type="nucleotide sequence ID" value="NZ_LDJM01000022.1"/>
</dbReference>
<comment type="caution">
    <text evidence="2">The sequence shown here is derived from an EMBL/GenBank/DDBJ whole genome shotgun (WGS) entry which is preliminary data.</text>
</comment>
<name>A0A0R0D383_9GAMM</name>
<proteinExistence type="predicted"/>
<organism evidence="2 3">
    <name type="scientific">Stenotrophomonas ginsengisoli</name>
    <dbReference type="NCBI Taxonomy" id="336566"/>
    <lineage>
        <taxon>Bacteria</taxon>
        <taxon>Pseudomonadati</taxon>
        <taxon>Pseudomonadota</taxon>
        <taxon>Gammaproteobacteria</taxon>
        <taxon>Lysobacterales</taxon>
        <taxon>Lysobacteraceae</taxon>
        <taxon>Stenotrophomonas</taxon>
    </lineage>
</organism>
<keyword evidence="1" id="KW-1133">Transmembrane helix</keyword>
<feature type="transmembrane region" description="Helical" evidence="1">
    <location>
        <begin position="40"/>
        <end position="60"/>
    </location>
</feature>
<dbReference type="Proteomes" id="UP000050956">
    <property type="component" value="Unassembled WGS sequence"/>
</dbReference>
<reference evidence="2 3" key="1">
    <citation type="submission" date="2015-05" db="EMBL/GenBank/DDBJ databases">
        <title>Genome sequencing and analysis of members of genus Stenotrophomonas.</title>
        <authorList>
            <person name="Patil P.P."/>
            <person name="Midha S."/>
            <person name="Patil P.B."/>
        </authorList>
    </citation>
    <scope>NUCLEOTIDE SEQUENCE [LARGE SCALE GENOMIC DNA]</scope>
    <source>
        <strain evidence="2 3">DSM 24757</strain>
    </source>
</reference>
<feature type="transmembrane region" description="Helical" evidence="1">
    <location>
        <begin position="69"/>
        <end position="91"/>
    </location>
</feature>
<evidence type="ECO:0000313" key="3">
    <source>
        <dbReference type="Proteomes" id="UP000050956"/>
    </source>
</evidence>
<keyword evidence="3" id="KW-1185">Reference proteome</keyword>
<dbReference type="PATRIC" id="fig|336566.3.peg.1347"/>
<gene>
    <name evidence="2" type="ORF">ABB30_09640</name>
</gene>
<accession>A0A0R0D383</accession>